<dbReference type="PANTHER" id="PTHR10166">
    <property type="entry name" value="VOLTAGE-DEPENDENT CALCIUM CHANNEL SUBUNIT ALPHA-2/DELTA-RELATED"/>
    <property type="match status" value="1"/>
</dbReference>
<reference evidence="3" key="1">
    <citation type="submission" date="2025-08" db="UniProtKB">
        <authorList>
            <consortium name="RefSeq"/>
        </authorList>
    </citation>
    <scope>IDENTIFICATION</scope>
    <source>
        <tissue evidence="3">Gonads</tissue>
    </source>
</reference>
<evidence type="ECO:0000313" key="3">
    <source>
        <dbReference type="RefSeq" id="XP_013390169.1"/>
    </source>
</evidence>
<dbReference type="GO" id="GO:0005891">
    <property type="term" value="C:voltage-gated calcium channel complex"/>
    <property type="evidence" value="ECO:0007669"/>
    <property type="project" value="TreeGrafter"/>
</dbReference>
<dbReference type="PANTHER" id="PTHR10166:SF66">
    <property type="entry name" value="VWFA AND CACHE DOMAIN-CONTAINING PROTEIN CG16868"/>
    <property type="match status" value="1"/>
</dbReference>
<gene>
    <name evidence="3" type="primary">LOC106158640</name>
</gene>
<dbReference type="Gene3D" id="3.30.450.20">
    <property type="entry name" value="PAS domain"/>
    <property type="match status" value="2"/>
</dbReference>
<feature type="non-terminal residue" evidence="3">
    <location>
        <position position="809"/>
    </location>
</feature>
<dbReference type="Gene3D" id="3.40.50.410">
    <property type="entry name" value="von Willebrand factor, type A domain"/>
    <property type="match status" value="1"/>
</dbReference>
<dbReference type="Pfam" id="PF13519">
    <property type="entry name" value="VWA_2"/>
    <property type="match status" value="1"/>
</dbReference>
<dbReference type="KEGG" id="lak:106158640"/>
<dbReference type="OrthoDB" id="6365798at2759"/>
<accession>A0A1S3HYK9</accession>
<dbReference type="InterPro" id="IPR036465">
    <property type="entry name" value="vWFA_dom_sf"/>
</dbReference>
<dbReference type="RefSeq" id="XP_013390169.1">
    <property type="nucleotide sequence ID" value="XM_013534715.1"/>
</dbReference>
<evidence type="ECO:0000313" key="2">
    <source>
        <dbReference type="Proteomes" id="UP000085678"/>
    </source>
</evidence>
<dbReference type="AlphaFoldDB" id="A0A1S3HYK9"/>
<evidence type="ECO:0000259" key="1">
    <source>
        <dbReference type="PROSITE" id="PS50234"/>
    </source>
</evidence>
<proteinExistence type="predicted"/>
<organism evidence="2 3">
    <name type="scientific">Lingula anatina</name>
    <name type="common">Brachiopod</name>
    <name type="synonym">Lingula unguis</name>
    <dbReference type="NCBI Taxonomy" id="7574"/>
    <lineage>
        <taxon>Eukaryota</taxon>
        <taxon>Metazoa</taxon>
        <taxon>Spiralia</taxon>
        <taxon>Lophotrochozoa</taxon>
        <taxon>Brachiopoda</taxon>
        <taxon>Linguliformea</taxon>
        <taxon>Lingulata</taxon>
        <taxon>Lingulida</taxon>
        <taxon>Linguloidea</taxon>
        <taxon>Lingulidae</taxon>
        <taxon>Lingula</taxon>
    </lineage>
</organism>
<dbReference type="SMART" id="SM00327">
    <property type="entry name" value="VWA"/>
    <property type="match status" value="1"/>
</dbReference>
<dbReference type="InParanoid" id="A0A1S3HYK9"/>
<feature type="domain" description="VWFA" evidence="1">
    <location>
        <begin position="222"/>
        <end position="421"/>
    </location>
</feature>
<dbReference type="InterPro" id="IPR051173">
    <property type="entry name" value="Ca_channel_alpha-2/delta"/>
</dbReference>
<protein>
    <submittedName>
        <fullName evidence="3">VWFA and cache domain-containing protein 1</fullName>
    </submittedName>
</protein>
<dbReference type="PROSITE" id="PS50234">
    <property type="entry name" value="VWFA"/>
    <property type="match status" value="1"/>
</dbReference>
<sequence>MEMFSVNTTTQRERVWQCTCLTLVILLCPLPMSSGTLINGRLLGGILDDIADNGLGVSDMQAEYDALKYTNSPLDGAGISKQLANSISAQIQGAEAALKGLVNVIEEQYSSFSGENQYTQCCEITDTNDDPRYKSEVNFDKACVTIAGQSSVNKKFPTARIVEVMKENVRINPNLKWQYFGGEDGILLNYPAVKTTDVPDCDSYDPRFRSFYASAVSPVPKDVVLVLDTSDSMRTLHNGKTLMELAKQAARTVLDSLGPNDQIGLVSFASSASTPVLAESTCYTTTLAAATPSNIQNLKKYLDSLRATGGRNYEAGLKKAFSFFRSSNGTVRDQVLLFLAAGGSSEGSDPVSTIRDENAALENKALVLTFGLGKSVAGSVQTTLQNMAVQTQSRMSAGEVKMGTFTIVENPDDLSVAMATYYKFFHSPSQGVSNPEISAPHRDMLDKGLITSICLPAYHSGRLIGVACSDVAMSELLSEATYFDKGELSYAFVINGYGRTYSHPLLPRPYDDPDDPIFVDIHHLERAPAAKAVISSMIRGEEGNSSFVSTRTQARGDVFREGVSITNVMSHYYWAPVAGSAWSVCVVISDGSKNTEISPPTVLPSMFTYHRLDLKSASSPCKHFFKYATKDSSAVMLTPGAFRQPYHYLNTEETATNVTQYERYLTGQSSQNPGLKNSVLGSVAATYKAEVIWRKKRADYITWRSIGTMDGVVRVFPGTQLAKSYDHTRTDWFQRSLMDKGKNVVSAPYLDPWGSGYVITLSRTLYEAKADRQHTPSDNIVAVMKADFTLYYLYQAIQDNYTYCSLSSY</sequence>
<dbReference type="InterPro" id="IPR002035">
    <property type="entry name" value="VWF_A"/>
</dbReference>
<dbReference type="SUPFAM" id="SSF53300">
    <property type="entry name" value="vWA-like"/>
    <property type="match status" value="1"/>
</dbReference>
<dbReference type="Proteomes" id="UP000085678">
    <property type="component" value="Unplaced"/>
</dbReference>
<dbReference type="GeneID" id="106158640"/>
<keyword evidence="2" id="KW-1185">Reference proteome</keyword>
<name>A0A1S3HYK9_LINAN</name>
<dbReference type="GO" id="GO:0005245">
    <property type="term" value="F:voltage-gated calcium channel activity"/>
    <property type="evidence" value="ECO:0007669"/>
    <property type="project" value="TreeGrafter"/>
</dbReference>